<dbReference type="EMBL" id="FZPA01000001">
    <property type="protein sequence ID" value="SNS46498.1"/>
    <property type="molecule type" value="Genomic_DNA"/>
</dbReference>
<accession>A0A239EQG2</accession>
<evidence type="ECO:0000313" key="2">
    <source>
        <dbReference type="Proteomes" id="UP000198339"/>
    </source>
</evidence>
<sequence>MVHIVCYGAFSGSANGAVAAKIYFCHVWDAEFYAAGCSVRLTTRFCSYSFAPQFKLMSNLRPKLLIRSYLPAFYRYGGAGLRKNVIAQYGFSRLCWTRHDVYCVASSKRLFDSLLQF</sequence>
<name>A0A239EQG2_9SPHN</name>
<organism evidence="1 2">
    <name type="scientific">Sphingopyxis indica</name>
    <dbReference type="NCBI Taxonomy" id="436663"/>
    <lineage>
        <taxon>Bacteria</taxon>
        <taxon>Pseudomonadati</taxon>
        <taxon>Pseudomonadota</taxon>
        <taxon>Alphaproteobacteria</taxon>
        <taxon>Sphingomonadales</taxon>
        <taxon>Sphingomonadaceae</taxon>
        <taxon>Sphingopyxis</taxon>
    </lineage>
</organism>
<protein>
    <submittedName>
        <fullName evidence="1">Uncharacterized protein</fullName>
    </submittedName>
</protein>
<reference evidence="1 2" key="1">
    <citation type="submission" date="2017-06" db="EMBL/GenBank/DDBJ databases">
        <authorList>
            <person name="Kim H.J."/>
            <person name="Triplett B.A."/>
        </authorList>
    </citation>
    <scope>NUCLEOTIDE SEQUENCE [LARGE SCALE GENOMIC DNA]</scope>
    <source>
        <strain evidence="1 2">DS15</strain>
    </source>
</reference>
<keyword evidence="2" id="KW-1185">Reference proteome</keyword>
<dbReference type="AlphaFoldDB" id="A0A239EQG2"/>
<dbReference type="Proteomes" id="UP000198339">
    <property type="component" value="Unassembled WGS sequence"/>
</dbReference>
<evidence type="ECO:0000313" key="1">
    <source>
        <dbReference type="EMBL" id="SNS46498.1"/>
    </source>
</evidence>
<gene>
    <name evidence="1" type="ORF">SAMN06295955_101890</name>
</gene>
<proteinExistence type="predicted"/>